<evidence type="ECO:0000313" key="3">
    <source>
        <dbReference type="EMBL" id="HFB54658.1"/>
    </source>
</evidence>
<dbReference type="SMART" id="SM00749">
    <property type="entry name" value="BON"/>
    <property type="match status" value="2"/>
</dbReference>
<gene>
    <name evidence="3" type="ORF">ENJ46_01935</name>
</gene>
<dbReference type="Pfam" id="PF04972">
    <property type="entry name" value="BON"/>
    <property type="match status" value="2"/>
</dbReference>
<feature type="region of interest" description="Disordered" evidence="1">
    <location>
        <begin position="216"/>
        <end position="312"/>
    </location>
</feature>
<dbReference type="InterPro" id="IPR007055">
    <property type="entry name" value="BON_dom"/>
</dbReference>
<feature type="domain" description="BON" evidence="2">
    <location>
        <begin position="43"/>
        <end position="111"/>
    </location>
</feature>
<dbReference type="PROSITE" id="PS50914">
    <property type="entry name" value="BON"/>
    <property type="match status" value="2"/>
</dbReference>
<name>A0A7C3GKY1_9PROT</name>
<feature type="compositionally biased region" description="Low complexity" evidence="1">
    <location>
        <begin position="227"/>
        <end position="239"/>
    </location>
</feature>
<feature type="domain" description="BON" evidence="2">
    <location>
        <begin position="120"/>
        <end position="188"/>
    </location>
</feature>
<comment type="caution">
    <text evidence="3">The sequence shown here is derived from an EMBL/GenBank/DDBJ whole genome shotgun (WGS) entry which is preliminary data.</text>
</comment>
<dbReference type="PANTHER" id="PTHR34606">
    <property type="entry name" value="BON DOMAIN-CONTAINING PROTEIN"/>
    <property type="match status" value="1"/>
</dbReference>
<proteinExistence type="predicted"/>
<dbReference type="Proteomes" id="UP000886042">
    <property type="component" value="Unassembled WGS sequence"/>
</dbReference>
<dbReference type="PANTHER" id="PTHR34606:SF15">
    <property type="entry name" value="BON DOMAIN-CONTAINING PROTEIN"/>
    <property type="match status" value="1"/>
</dbReference>
<evidence type="ECO:0000259" key="2">
    <source>
        <dbReference type="PROSITE" id="PS50914"/>
    </source>
</evidence>
<reference evidence="3" key="1">
    <citation type="journal article" date="2020" name="mSystems">
        <title>Genome- and Community-Level Interaction Insights into Carbon Utilization and Element Cycling Functions of Hydrothermarchaeota in Hydrothermal Sediment.</title>
        <authorList>
            <person name="Zhou Z."/>
            <person name="Liu Y."/>
            <person name="Xu W."/>
            <person name="Pan J."/>
            <person name="Luo Z.H."/>
            <person name="Li M."/>
        </authorList>
    </citation>
    <scope>NUCLEOTIDE SEQUENCE [LARGE SCALE GENOMIC DNA]</scope>
    <source>
        <strain evidence="3">HyVt-489</strain>
    </source>
</reference>
<sequence>MKKLTTILSCSVIAVSVLSVTGCSVMTAGVKKGDERNFARSLNDVNAGRAIRARMTRAEGFKLKGVDVEVAQGIVLLSGNVPRPEDRIEAERIAWSGPKVVQVGNELLIKGSQGIVRNSKDGLLHQSVRARLIANSYVKARNYNIEVNDGTVYLMGVARSAEELAMAAQTASTTRGAREVISYVRIAGDQSAQFATGPGFDGQPSVATNQAAPTLAPQTYNPQTYSPQAYTPQQTAPAQNYSAPIPSAPLTTLDNDALPSGEPYYLDPQTGERVDIPPGVTPIPYVPEAGASGTRRAPVSLPQPSPILPTNY</sequence>
<organism evidence="3">
    <name type="scientific">Hellea balneolensis</name>
    <dbReference type="NCBI Taxonomy" id="287478"/>
    <lineage>
        <taxon>Bacteria</taxon>
        <taxon>Pseudomonadati</taxon>
        <taxon>Pseudomonadota</taxon>
        <taxon>Alphaproteobacteria</taxon>
        <taxon>Maricaulales</taxon>
        <taxon>Robiginitomaculaceae</taxon>
        <taxon>Hellea</taxon>
    </lineage>
</organism>
<feature type="compositionally biased region" description="Pro residues" evidence="1">
    <location>
        <begin position="301"/>
        <end position="312"/>
    </location>
</feature>
<dbReference type="AlphaFoldDB" id="A0A7C3GKY1"/>
<accession>A0A7C3GKY1</accession>
<protein>
    <submittedName>
        <fullName evidence="3">BON domain-containing protein</fullName>
    </submittedName>
</protein>
<dbReference type="Gene3D" id="3.30.1340.30">
    <property type="match status" value="1"/>
</dbReference>
<dbReference type="EMBL" id="DRMN01000129">
    <property type="protein sequence ID" value="HFB54658.1"/>
    <property type="molecule type" value="Genomic_DNA"/>
</dbReference>
<dbReference type="InterPro" id="IPR014004">
    <property type="entry name" value="Transpt-assoc_nodulatn_dom_bac"/>
</dbReference>
<feature type="compositionally biased region" description="Polar residues" evidence="1">
    <location>
        <begin position="216"/>
        <end position="226"/>
    </location>
</feature>
<dbReference type="InterPro" id="IPR051686">
    <property type="entry name" value="Lipoprotein_DolP"/>
</dbReference>
<dbReference type="PROSITE" id="PS51257">
    <property type="entry name" value="PROKAR_LIPOPROTEIN"/>
    <property type="match status" value="1"/>
</dbReference>
<evidence type="ECO:0000256" key="1">
    <source>
        <dbReference type="SAM" id="MobiDB-lite"/>
    </source>
</evidence>